<dbReference type="OrthoDB" id="2621827at2"/>
<proteinExistence type="predicted"/>
<gene>
    <name evidence="2" type="ORF">Bccel_4078</name>
</gene>
<dbReference type="GO" id="GO:0004674">
    <property type="term" value="F:protein serine/threonine kinase activity"/>
    <property type="evidence" value="ECO:0007669"/>
    <property type="project" value="UniProtKB-KW"/>
</dbReference>
<evidence type="ECO:0000313" key="3">
    <source>
        <dbReference type="Proteomes" id="UP000036923"/>
    </source>
</evidence>
<keyword evidence="3" id="KW-1185">Reference proteome</keyword>
<evidence type="ECO:0000313" key="2">
    <source>
        <dbReference type="EMBL" id="KNY28804.1"/>
    </source>
</evidence>
<dbReference type="SUPFAM" id="SSF55874">
    <property type="entry name" value="ATPase domain of HSP90 chaperone/DNA topoisomerase II/histidine kinase"/>
    <property type="match status" value="1"/>
</dbReference>
<sequence length="143" mass="16219">MYELYFKCVAVPESISLIDNIIELTIKKIHNYDYKKICFAIHELVINSIDAMSKNNQSFKQISISLICSKKHVLFSINDFGGGLPSNILNKLHTNNLDSLGLNESGRGLAIIKMFVDNLTYNEENDGSFTYKIVAYMDNEAKE</sequence>
<dbReference type="Gene3D" id="3.30.565.10">
    <property type="entry name" value="Histidine kinase-like ATPase, C-terminal domain"/>
    <property type="match status" value="1"/>
</dbReference>
<reference evidence="3" key="1">
    <citation type="submission" date="2015-07" db="EMBL/GenBank/DDBJ databases">
        <title>Near-Complete Genome Sequence of the Cellulolytic Bacterium Bacteroides (Pseudobacteroides) cellulosolvens ATCC 35603.</title>
        <authorList>
            <person name="Dassa B."/>
            <person name="Utturkar S.M."/>
            <person name="Klingeman D.M."/>
            <person name="Hurt R.A."/>
            <person name="Keller M."/>
            <person name="Xu J."/>
            <person name="Reddy Y.H.K."/>
            <person name="Borovok I."/>
            <person name="Grinberg I.R."/>
            <person name="Lamed R."/>
            <person name="Zhivin O."/>
            <person name="Bayer E.A."/>
            <person name="Brown S.D."/>
        </authorList>
    </citation>
    <scope>NUCLEOTIDE SEQUENCE [LARGE SCALE GENOMIC DNA]</scope>
    <source>
        <strain evidence="3">DSM 2933</strain>
    </source>
</reference>
<dbReference type="Proteomes" id="UP000036923">
    <property type="component" value="Unassembled WGS sequence"/>
</dbReference>
<protein>
    <submittedName>
        <fullName evidence="2">Putative anti-sigma regulatory factor, serine/threonine protein kinase</fullName>
    </submittedName>
</protein>
<comment type="caution">
    <text evidence="2">The sequence shown here is derived from an EMBL/GenBank/DDBJ whole genome shotgun (WGS) entry which is preliminary data.</text>
</comment>
<dbReference type="eggNOG" id="COG2172">
    <property type="taxonomic scope" value="Bacteria"/>
</dbReference>
<dbReference type="InterPro" id="IPR036890">
    <property type="entry name" value="HATPase_C_sf"/>
</dbReference>
<keyword evidence="2" id="KW-0723">Serine/threonine-protein kinase</keyword>
<dbReference type="InterPro" id="IPR003594">
    <property type="entry name" value="HATPase_dom"/>
</dbReference>
<keyword evidence="2" id="KW-0418">Kinase</keyword>
<dbReference type="STRING" id="398512.Bccel_4078"/>
<organism evidence="2 3">
    <name type="scientific">Pseudobacteroides cellulosolvens ATCC 35603 = DSM 2933</name>
    <dbReference type="NCBI Taxonomy" id="398512"/>
    <lineage>
        <taxon>Bacteria</taxon>
        <taxon>Bacillati</taxon>
        <taxon>Bacillota</taxon>
        <taxon>Clostridia</taxon>
        <taxon>Eubacteriales</taxon>
        <taxon>Oscillospiraceae</taxon>
        <taxon>Pseudobacteroides</taxon>
    </lineage>
</organism>
<keyword evidence="2" id="KW-0808">Transferase</keyword>
<accession>A0A0L6JSY4</accession>
<name>A0A0L6JSY4_9FIRM</name>
<dbReference type="AlphaFoldDB" id="A0A0L6JSY4"/>
<dbReference type="RefSeq" id="WP_036936190.1">
    <property type="nucleotide sequence ID" value="NZ_JQKC01000002.1"/>
</dbReference>
<dbReference type="EMBL" id="LGTC01000001">
    <property type="protein sequence ID" value="KNY28804.1"/>
    <property type="molecule type" value="Genomic_DNA"/>
</dbReference>
<dbReference type="Pfam" id="PF13581">
    <property type="entry name" value="HATPase_c_2"/>
    <property type="match status" value="1"/>
</dbReference>
<feature type="domain" description="Histidine kinase/HSP90-like ATPase" evidence="1">
    <location>
        <begin position="28"/>
        <end position="127"/>
    </location>
</feature>
<evidence type="ECO:0000259" key="1">
    <source>
        <dbReference type="Pfam" id="PF13581"/>
    </source>
</evidence>